<dbReference type="RefSeq" id="XP_001887669.1">
    <property type="nucleotide sequence ID" value="XM_001887634.1"/>
</dbReference>
<dbReference type="Proteomes" id="UP000001194">
    <property type="component" value="Unassembled WGS sequence"/>
</dbReference>
<evidence type="ECO:0000313" key="2">
    <source>
        <dbReference type="EMBL" id="EDR01593.1"/>
    </source>
</evidence>
<evidence type="ECO:0000313" key="3">
    <source>
        <dbReference type="Proteomes" id="UP000001194"/>
    </source>
</evidence>
<dbReference type="HOGENOM" id="CLU_2868056_0_0_1"/>
<reference evidence="2 3" key="1">
    <citation type="journal article" date="2008" name="Nature">
        <title>The genome of Laccaria bicolor provides insights into mycorrhizal symbiosis.</title>
        <authorList>
            <person name="Martin F."/>
            <person name="Aerts A."/>
            <person name="Ahren D."/>
            <person name="Brun A."/>
            <person name="Danchin E.G.J."/>
            <person name="Duchaussoy F."/>
            <person name="Gibon J."/>
            <person name="Kohler A."/>
            <person name="Lindquist E."/>
            <person name="Pereda V."/>
            <person name="Salamov A."/>
            <person name="Shapiro H.J."/>
            <person name="Wuyts J."/>
            <person name="Blaudez D."/>
            <person name="Buee M."/>
            <person name="Brokstein P."/>
            <person name="Canbaeck B."/>
            <person name="Cohen D."/>
            <person name="Courty P.E."/>
            <person name="Coutinho P.M."/>
            <person name="Delaruelle C."/>
            <person name="Detter J.C."/>
            <person name="Deveau A."/>
            <person name="DiFazio S."/>
            <person name="Duplessis S."/>
            <person name="Fraissinet-Tachet L."/>
            <person name="Lucic E."/>
            <person name="Frey-Klett P."/>
            <person name="Fourrey C."/>
            <person name="Feussner I."/>
            <person name="Gay G."/>
            <person name="Grimwood J."/>
            <person name="Hoegger P.J."/>
            <person name="Jain P."/>
            <person name="Kilaru S."/>
            <person name="Labbe J."/>
            <person name="Lin Y.C."/>
            <person name="Legue V."/>
            <person name="Le Tacon F."/>
            <person name="Marmeisse R."/>
            <person name="Melayah D."/>
            <person name="Montanini B."/>
            <person name="Muratet M."/>
            <person name="Nehls U."/>
            <person name="Niculita-Hirzel H."/>
            <person name="Oudot-Le Secq M.P."/>
            <person name="Peter M."/>
            <person name="Quesneville H."/>
            <person name="Rajashekar B."/>
            <person name="Reich M."/>
            <person name="Rouhier N."/>
            <person name="Schmutz J."/>
            <person name="Yin T."/>
            <person name="Chalot M."/>
            <person name="Henrissat B."/>
            <person name="Kuees U."/>
            <person name="Lucas S."/>
            <person name="Van de Peer Y."/>
            <person name="Podila G.K."/>
            <person name="Polle A."/>
            <person name="Pukkila P.J."/>
            <person name="Richardson P.M."/>
            <person name="Rouze P."/>
            <person name="Sanders I.R."/>
            <person name="Stajich J.E."/>
            <person name="Tunlid A."/>
            <person name="Tuskan G."/>
            <person name="Grigoriev I.V."/>
        </authorList>
    </citation>
    <scope>NUCLEOTIDE SEQUENCE [LARGE SCALE GENOMIC DNA]</scope>
    <source>
        <strain evidence="3">S238N-H82 / ATCC MYA-4686</strain>
    </source>
</reference>
<dbReference type="AlphaFoldDB" id="B0DUS2"/>
<dbReference type="GeneID" id="6083295"/>
<dbReference type="KEGG" id="lbc:LACBIDRAFT_310633"/>
<evidence type="ECO:0000256" key="1">
    <source>
        <dbReference type="SAM" id="MobiDB-lite"/>
    </source>
</evidence>
<proteinExistence type="predicted"/>
<protein>
    <submittedName>
        <fullName evidence="2">Predicted protein</fullName>
    </submittedName>
</protein>
<gene>
    <name evidence="2" type="ORF">LACBIDRAFT_310633</name>
</gene>
<feature type="compositionally biased region" description="Polar residues" evidence="1">
    <location>
        <begin position="10"/>
        <end position="19"/>
    </location>
</feature>
<dbReference type="EMBL" id="DS547137">
    <property type="protein sequence ID" value="EDR01593.1"/>
    <property type="molecule type" value="Genomic_DNA"/>
</dbReference>
<dbReference type="InParanoid" id="B0DUS2"/>
<accession>B0DUS2</accession>
<sequence length="64" mass="7723">MSKYNHFKNLFSNPKSSSGSRERQKQWVNTLGNPVCFFFFRFRFRCKVDVVHCIRYANTVLRTQ</sequence>
<name>B0DUS2_LACBS</name>
<feature type="region of interest" description="Disordered" evidence="1">
    <location>
        <begin position="1"/>
        <end position="23"/>
    </location>
</feature>
<organism evidence="3">
    <name type="scientific">Laccaria bicolor (strain S238N-H82 / ATCC MYA-4686)</name>
    <name type="common">Bicoloured deceiver</name>
    <name type="synonym">Laccaria laccata var. bicolor</name>
    <dbReference type="NCBI Taxonomy" id="486041"/>
    <lineage>
        <taxon>Eukaryota</taxon>
        <taxon>Fungi</taxon>
        <taxon>Dikarya</taxon>
        <taxon>Basidiomycota</taxon>
        <taxon>Agaricomycotina</taxon>
        <taxon>Agaricomycetes</taxon>
        <taxon>Agaricomycetidae</taxon>
        <taxon>Agaricales</taxon>
        <taxon>Agaricineae</taxon>
        <taxon>Hydnangiaceae</taxon>
        <taxon>Laccaria</taxon>
    </lineage>
</organism>
<keyword evidence="3" id="KW-1185">Reference proteome</keyword>